<feature type="domain" description="C2H2-type" evidence="7">
    <location>
        <begin position="410"/>
        <end position="439"/>
    </location>
</feature>
<feature type="region of interest" description="Disordered" evidence="6">
    <location>
        <begin position="1"/>
        <end position="52"/>
    </location>
</feature>
<feature type="region of interest" description="Disordered" evidence="6">
    <location>
        <begin position="1004"/>
        <end position="1040"/>
    </location>
</feature>
<feature type="domain" description="C2H2-type" evidence="7">
    <location>
        <begin position="561"/>
        <end position="590"/>
    </location>
</feature>
<reference evidence="8 9" key="1">
    <citation type="submission" date="2022-05" db="EMBL/GenBank/DDBJ databases">
        <authorList>
            <consortium name="Genoscope - CEA"/>
            <person name="William W."/>
        </authorList>
    </citation>
    <scope>NUCLEOTIDE SEQUENCE [LARGE SCALE GENOMIC DNA]</scope>
</reference>
<feature type="non-terminal residue" evidence="8">
    <location>
        <position position="1"/>
    </location>
</feature>
<feature type="compositionally biased region" description="Polar residues" evidence="6">
    <location>
        <begin position="860"/>
        <end position="879"/>
    </location>
</feature>
<feature type="domain" description="C2H2-type" evidence="7">
    <location>
        <begin position="621"/>
        <end position="650"/>
    </location>
</feature>
<dbReference type="GO" id="GO:0005634">
    <property type="term" value="C:nucleus"/>
    <property type="evidence" value="ECO:0007669"/>
    <property type="project" value="TreeGrafter"/>
</dbReference>
<keyword evidence="9" id="KW-1185">Reference proteome</keyword>
<feature type="compositionally biased region" description="Basic and acidic residues" evidence="6">
    <location>
        <begin position="1"/>
        <end position="19"/>
    </location>
</feature>
<dbReference type="PROSITE" id="PS00028">
    <property type="entry name" value="ZINC_FINGER_C2H2_1"/>
    <property type="match status" value="10"/>
</dbReference>
<evidence type="ECO:0000256" key="3">
    <source>
        <dbReference type="ARBA" id="ARBA00022771"/>
    </source>
</evidence>
<dbReference type="InterPro" id="IPR051061">
    <property type="entry name" value="Zinc_finger_trans_reg"/>
</dbReference>
<dbReference type="PANTHER" id="PTHR46179:SF26">
    <property type="entry name" value="ZINC FINGER PROTEIN 423 HOMOLOG"/>
    <property type="match status" value="1"/>
</dbReference>
<keyword evidence="1" id="KW-0479">Metal-binding</keyword>
<dbReference type="FunFam" id="3.30.160.60:FF:000072">
    <property type="entry name" value="zinc finger protein 143 isoform X1"/>
    <property type="match status" value="1"/>
</dbReference>
<dbReference type="GO" id="GO:0006357">
    <property type="term" value="P:regulation of transcription by RNA polymerase II"/>
    <property type="evidence" value="ECO:0007669"/>
    <property type="project" value="TreeGrafter"/>
</dbReference>
<keyword evidence="2" id="KW-0677">Repeat</keyword>
<dbReference type="PROSITE" id="PS50157">
    <property type="entry name" value="ZINC_FINGER_C2H2_2"/>
    <property type="match status" value="10"/>
</dbReference>
<feature type="domain" description="C2H2-type" evidence="7">
    <location>
        <begin position="531"/>
        <end position="560"/>
    </location>
</feature>
<dbReference type="FunFam" id="3.30.160.60:FF:000125">
    <property type="entry name" value="Putative zinc finger protein 143"/>
    <property type="match status" value="3"/>
</dbReference>
<dbReference type="Gene3D" id="3.30.160.60">
    <property type="entry name" value="Classic Zinc Finger"/>
    <property type="match status" value="9"/>
</dbReference>
<dbReference type="PANTHER" id="PTHR46179">
    <property type="entry name" value="ZINC FINGER PROTEIN"/>
    <property type="match status" value="1"/>
</dbReference>
<dbReference type="Proteomes" id="UP001159428">
    <property type="component" value="Unassembled WGS sequence"/>
</dbReference>
<feature type="domain" description="C2H2-type" evidence="7">
    <location>
        <begin position="440"/>
        <end position="469"/>
    </location>
</feature>
<protein>
    <recommendedName>
        <fullName evidence="7">C2H2-type domain-containing protein</fullName>
    </recommendedName>
</protein>
<evidence type="ECO:0000256" key="2">
    <source>
        <dbReference type="ARBA" id="ARBA00022737"/>
    </source>
</evidence>
<dbReference type="FunFam" id="3.30.160.60:FF:000257">
    <property type="entry name" value="ZXD family zinc finger C"/>
    <property type="match status" value="1"/>
</dbReference>
<evidence type="ECO:0000256" key="4">
    <source>
        <dbReference type="ARBA" id="ARBA00022833"/>
    </source>
</evidence>
<dbReference type="AlphaFoldDB" id="A0AAU9XGB7"/>
<keyword evidence="3 5" id="KW-0863">Zinc-finger</keyword>
<feature type="compositionally biased region" description="Polar residues" evidence="6">
    <location>
        <begin position="35"/>
        <end position="47"/>
    </location>
</feature>
<dbReference type="Pfam" id="PF00096">
    <property type="entry name" value="zf-C2H2"/>
    <property type="match status" value="8"/>
</dbReference>
<feature type="region of interest" description="Disordered" evidence="6">
    <location>
        <begin position="860"/>
        <end position="885"/>
    </location>
</feature>
<keyword evidence="4" id="KW-0862">Zinc</keyword>
<sequence length="1040" mass="113853">DTDSELLKDKEVSERDNKNHSSPSLSQIESSSASILQNELSVPTTDTGSRDNKYEKYLSNVSTESCERDQVHSVQDCFMVDSNMEEQLSSHFPHGNTEEEMEITFQPSVYGEIGDKDINSFPNEGGVNHLEEGQLHHDRIKSDYNLISVDDRVVPLALDPLGSPNTESDLVQCSSTALQSDNQQLDAEEASSSLNTLQNSDIGKESHDIALKEAQHENQDQPTSEVPLENATLLQEQNKNNLREITIQVYPGHNSTISLVNNAILTTDVGTFSTHVPAILTEGDAEDSETHYQVVTTSSAMLNQADGNSALDVLTSSADFGRNVILTEQQQVLLSGMLVPGVTANQAIQINMSHDANTCIDVNEIAQDNQEDECVDGKGHLCPHPGCNKVCAKAYKLKLHMLSHTGERPYKCPHEGCEWAFTTAYKLKRHARGHTGEKPFLCTHEGCGKCFTTAYNLKTHMRAHCRTDTFMCGFEGCEKTFPTEHKLKVHERKHAAEYKPYRCEVESCGKMFAAFSALTSHMRIHTGEKSHGCPVEGCEKRFTKASKLKLHLRSHTGERPFPCEVQGCGWSFTSAYKLKRHMRKHTGERPFVCNYEGCGKSFTRSSHLKTHKLVHTGEKPYICPFDGCSKAFTASSSLNVHICKHTGQKPFKCNTEGCSKTYTTAANLRAHQKRHGNKALRVDFTDSSQGALAADLSAVSCGSISSETEPEVLYTTIGAFHSSNFSLEDATRLSSVGVHLPSSALCALVTSTGHPLVSPTTEVVLETEKKHADDGEIKTISGIQVPVQQEQFVTEGLESTSKIDVSEFVGRSTNDDQDSISHHPVQARAEMIGGTVLEGNKLTGGFDLCITSMMSHITSEAGQEGSGTTTKTLHASASSKRSRSLDFRDVHPEDQFAPPAVIFQDEVKSSDTENEAEVLVAQIQRSPEGVSTVRLPKESLQINLPQGLITDPAAVTMVHMSGTEHMEVDGNDTTGHVTAHDVSSDISLVPISSLTDVADERRSLGKGDLSPYLDNHSSSEQDEGNGDTYPESTINLQDLR</sequence>
<name>A0AAU9XGB7_9CNID</name>
<feature type="domain" description="C2H2-type" evidence="7">
    <location>
        <begin position="651"/>
        <end position="680"/>
    </location>
</feature>
<dbReference type="InterPro" id="IPR013087">
    <property type="entry name" value="Znf_C2H2_type"/>
</dbReference>
<evidence type="ECO:0000313" key="8">
    <source>
        <dbReference type="EMBL" id="CAH3146826.1"/>
    </source>
</evidence>
<organism evidence="8 9">
    <name type="scientific">Pocillopora meandrina</name>
    <dbReference type="NCBI Taxonomy" id="46732"/>
    <lineage>
        <taxon>Eukaryota</taxon>
        <taxon>Metazoa</taxon>
        <taxon>Cnidaria</taxon>
        <taxon>Anthozoa</taxon>
        <taxon>Hexacorallia</taxon>
        <taxon>Scleractinia</taxon>
        <taxon>Astrocoeniina</taxon>
        <taxon>Pocilloporidae</taxon>
        <taxon>Pocillopora</taxon>
    </lineage>
</organism>
<comment type="caution">
    <text evidence="8">The sequence shown here is derived from an EMBL/GenBank/DDBJ whole genome shotgun (WGS) entry which is preliminary data.</text>
</comment>
<feature type="domain" description="C2H2-type" evidence="7">
    <location>
        <begin position="591"/>
        <end position="620"/>
    </location>
</feature>
<feature type="domain" description="C2H2-type" evidence="7">
    <location>
        <begin position="501"/>
        <end position="530"/>
    </location>
</feature>
<feature type="compositionally biased region" description="Low complexity" evidence="6">
    <location>
        <begin position="21"/>
        <end position="34"/>
    </location>
</feature>
<dbReference type="FunFam" id="3.30.160.60:FF:000007">
    <property type="entry name" value="Basic krueppel-like factor 3"/>
    <property type="match status" value="1"/>
</dbReference>
<evidence type="ECO:0000259" key="7">
    <source>
        <dbReference type="PROSITE" id="PS50157"/>
    </source>
</evidence>
<dbReference type="SUPFAM" id="SSF57667">
    <property type="entry name" value="beta-beta-alpha zinc fingers"/>
    <property type="match status" value="5"/>
</dbReference>
<dbReference type="SMART" id="SM00355">
    <property type="entry name" value="ZnF_C2H2"/>
    <property type="match status" value="10"/>
</dbReference>
<dbReference type="GO" id="GO:0008270">
    <property type="term" value="F:zinc ion binding"/>
    <property type="evidence" value="ECO:0007669"/>
    <property type="project" value="UniProtKB-KW"/>
</dbReference>
<dbReference type="EMBL" id="CALNXJ010000042">
    <property type="protein sequence ID" value="CAH3146826.1"/>
    <property type="molecule type" value="Genomic_DNA"/>
</dbReference>
<accession>A0AAU9XGB7</accession>
<evidence type="ECO:0000256" key="1">
    <source>
        <dbReference type="ARBA" id="ARBA00022723"/>
    </source>
</evidence>
<evidence type="ECO:0000256" key="5">
    <source>
        <dbReference type="PROSITE-ProRule" id="PRU00042"/>
    </source>
</evidence>
<feature type="compositionally biased region" description="Polar residues" evidence="6">
    <location>
        <begin position="1030"/>
        <end position="1040"/>
    </location>
</feature>
<proteinExistence type="predicted"/>
<feature type="domain" description="C2H2-type" evidence="7">
    <location>
        <begin position="380"/>
        <end position="409"/>
    </location>
</feature>
<gene>
    <name evidence="8" type="ORF">PMEA_00023085</name>
</gene>
<feature type="domain" description="C2H2-type" evidence="7">
    <location>
        <begin position="470"/>
        <end position="499"/>
    </location>
</feature>
<dbReference type="InterPro" id="IPR036236">
    <property type="entry name" value="Znf_C2H2_sf"/>
</dbReference>
<evidence type="ECO:0000256" key="6">
    <source>
        <dbReference type="SAM" id="MobiDB-lite"/>
    </source>
</evidence>
<evidence type="ECO:0000313" key="9">
    <source>
        <dbReference type="Proteomes" id="UP001159428"/>
    </source>
</evidence>